<feature type="transmembrane region" description="Helical" evidence="8">
    <location>
        <begin position="379"/>
        <end position="400"/>
    </location>
</feature>
<evidence type="ECO:0000256" key="2">
    <source>
        <dbReference type="ARBA" id="ARBA00010323"/>
    </source>
</evidence>
<dbReference type="InterPro" id="IPR028362">
    <property type="entry name" value="AlgI"/>
</dbReference>
<dbReference type="PANTHER" id="PTHR13285">
    <property type="entry name" value="ACYLTRANSFERASE"/>
    <property type="match status" value="1"/>
</dbReference>
<comment type="similarity">
    <text evidence="2 7">Belongs to the membrane-bound acyltransferase family.</text>
</comment>
<dbReference type="InterPro" id="IPR051085">
    <property type="entry name" value="MB_O-acyltransferase"/>
</dbReference>
<evidence type="ECO:0000256" key="7">
    <source>
        <dbReference type="PIRNR" id="PIRNR016636"/>
    </source>
</evidence>
<dbReference type="RefSeq" id="WP_032513044.1">
    <property type="nucleotide sequence ID" value="NZ_JNAJ01000004.1"/>
</dbReference>
<organism evidence="9 10">
    <name type="scientific">Prochlorococcus marinus str. MIT 9116</name>
    <dbReference type="NCBI Taxonomy" id="167544"/>
    <lineage>
        <taxon>Bacteria</taxon>
        <taxon>Bacillati</taxon>
        <taxon>Cyanobacteriota</taxon>
        <taxon>Cyanophyceae</taxon>
        <taxon>Synechococcales</taxon>
        <taxon>Prochlorococcaceae</taxon>
        <taxon>Prochlorococcus</taxon>
    </lineage>
</organism>
<keyword evidence="6 7" id="KW-0472">Membrane</keyword>
<dbReference type="Pfam" id="PF03062">
    <property type="entry name" value="MBOAT"/>
    <property type="match status" value="1"/>
</dbReference>
<dbReference type="PANTHER" id="PTHR13285:SF18">
    <property type="entry name" value="PROTEIN-CYSTEINE N-PALMITOYLTRANSFERASE RASP"/>
    <property type="match status" value="1"/>
</dbReference>
<feature type="transmembrane region" description="Helical" evidence="8">
    <location>
        <begin position="31"/>
        <end position="53"/>
    </location>
</feature>
<proteinExistence type="inferred from homology"/>
<dbReference type="EMBL" id="JNAJ01000004">
    <property type="protein sequence ID" value="KGF93100.1"/>
    <property type="molecule type" value="Genomic_DNA"/>
</dbReference>
<dbReference type="OrthoDB" id="9805788at2"/>
<evidence type="ECO:0000313" key="9">
    <source>
        <dbReference type="EMBL" id="KGF93100.1"/>
    </source>
</evidence>
<feature type="transmembrane region" description="Helical" evidence="8">
    <location>
        <begin position="349"/>
        <end position="367"/>
    </location>
</feature>
<feature type="transmembrane region" description="Helical" evidence="8">
    <location>
        <begin position="473"/>
        <end position="492"/>
    </location>
</feature>
<keyword evidence="3 7" id="KW-1003">Cell membrane</keyword>
<keyword evidence="4 8" id="KW-0812">Transmembrane</keyword>
<evidence type="ECO:0000256" key="8">
    <source>
        <dbReference type="SAM" id="Phobius"/>
    </source>
</evidence>
<evidence type="ECO:0000256" key="4">
    <source>
        <dbReference type="ARBA" id="ARBA00022692"/>
    </source>
</evidence>
<feature type="transmembrane region" description="Helical" evidence="8">
    <location>
        <begin position="428"/>
        <end position="452"/>
    </location>
</feature>
<protein>
    <submittedName>
        <fullName evidence="9">Putative poly(Beta-D-mannuronate) O-acetylase</fullName>
        <ecNumber evidence="9">2.3.1.-</ecNumber>
    </submittedName>
</protein>
<dbReference type="InterPro" id="IPR004299">
    <property type="entry name" value="MBOAT_fam"/>
</dbReference>
<evidence type="ECO:0000256" key="3">
    <source>
        <dbReference type="ARBA" id="ARBA00022475"/>
    </source>
</evidence>
<dbReference type="PIRSF" id="PIRSF016636">
    <property type="entry name" value="AlgI_DltB"/>
    <property type="match status" value="1"/>
</dbReference>
<evidence type="ECO:0000256" key="5">
    <source>
        <dbReference type="ARBA" id="ARBA00022989"/>
    </source>
</evidence>
<feature type="transmembrane region" description="Helical" evidence="8">
    <location>
        <begin position="92"/>
        <end position="110"/>
    </location>
</feature>
<dbReference type="GO" id="GO:0042121">
    <property type="term" value="P:alginic acid biosynthetic process"/>
    <property type="evidence" value="ECO:0007669"/>
    <property type="project" value="InterPro"/>
</dbReference>
<evidence type="ECO:0000313" key="10">
    <source>
        <dbReference type="Proteomes" id="UP000030491"/>
    </source>
</evidence>
<dbReference type="PIRSF" id="PIRSF500217">
    <property type="entry name" value="AlgI"/>
    <property type="match status" value="1"/>
</dbReference>
<feature type="transmembrane region" description="Helical" evidence="8">
    <location>
        <begin position="7"/>
        <end position="25"/>
    </location>
</feature>
<keyword evidence="7 9" id="KW-0012">Acyltransferase</keyword>
<dbReference type="Proteomes" id="UP000030491">
    <property type="component" value="Unassembled WGS sequence"/>
</dbReference>
<dbReference type="AlphaFoldDB" id="A0A0A1ZUP3"/>
<comment type="caution">
    <text evidence="9">The sequence shown here is derived from an EMBL/GenBank/DDBJ whole genome shotgun (WGS) entry which is preliminary data.</text>
</comment>
<name>A0A0A1ZUP3_PROMR</name>
<dbReference type="InterPro" id="IPR024194">
    <property type="entry name" value="Ac/AlaTfrase_AlgI/DltB"/>
</dbReference>
<keyword evidence="7 9" id="KW-0808">Transferase</keyword>
<dbReference type="GO" id="GO:0016746">
    <property type="term" value="F:acyltransferase activity"/>
    <property type="evidence" value="ECO:0007669"/>
    <property type="project" value="UniProtKB-KW"/>
</dbReference>
<keyword evidence="5 8" id="KW-1133">Transmembrane helix</keyword>
<dbReference type="GO" id="GO:0005886">
    <property type="term" value="C:plasma membrane"/>
    <property type="evidence" value="ECO:0007669"/>
    <property type="project" value="UniProtKB-SubCell"/>
</dbReference>
<accession>A0A0A1ZUP3</accession>
<reference evidence="10" key="1">
    <citation type="journal article" date="2014" name="Sci. Data">
        <title>Genomes of diverse isolates of the marine cyanobacterium Prochlorococcus.</title>
        <authorList>
            <person name="Biller S."/>
            <person name="Berube P."/>
            <person name="Thompson J."/>
            <person name="Kelly L."/>
            <person name="Roggensack S."/>
            <person name="Awad L."/>
            <person name="Roache-Johnson K."/>
            <person name="Ding H."/>
            <person name="Giovannoni S.J."/>
            <person name="Moore L.R."/>
            <person name="Chisholm S.W."/>
        </authorList>
    </citation>
    <scope>NUCLEOTIDE SEQUENCE [LARGE SCALE GENOMIC DNA]</scope>
</reference>
<sequence>MIFHSLNYIFLFLPVTLILYNLSSLNKIRNIILILASYIFYAWGNPYLSLLLLSSSIIDYHIGKKIDHINQISDINSTQENTDKLVNRKKSLLIISIFFNIGLLFFFKYWDWFFGVSILALSKLGLNIFDINSVTFQHQIQVPPGISFYTFQTLSYTLDIYKGEFKAKKSIVDYFAFVAFFPQLIAGPIERAKDLLPQLSKFRKPITSEMAEHAFFLISWGLFKKLVFADNLGHLVERCLENIETPGLGLTLLIAFSFQIYCDFSAYTDIARGTANLFGIQLKRNFLTPYFAINPSDFWKRWHISLSQWVRDYIYIPLGGNRGSKLKNTLTVLITMAIMGLWHGARKFFPIWGIYNGLLLIFYRIIPVDKYLIKTFGNIKGKIVAILIMYSFTLFGWLLFFSRDNDDFISILNSIFSTFSLLSASKELIISFFGISYGLIIFCLPILITEFIGYRFNLEFVDIAKKVGPISKLIIYLLIIYGILFIGSRGSYDFIYFQF</sequence>
<gene>
    <name evidence="9" type="ORF">EU93_0275</name>
</gene>
<evidence type="ECO:0000256" key="1">
    <source>
        <dbReference type="ARBA" id="ARBA00004651"/>
    </source>
</evidence>
<evidence type="ECO:0000256" key="6">
    <source>
        <dbReference type="ARBA" id="ARBA00023136"/>
    </source>
</evidence>
<comment type="subcellular location">
    <subcellularLocation>
        <location evidence="1">Cell membrane</location>
        <topology evidence="1">Multi-pass membrane protein</topology>
    </subcellularLocation>
</comment>
<dbReference type="EC" id="2.3.1.-" evidence="9"/>